<keyword evidence="8" id="KW-0333">Golgi apparatus</keyword>
<dbReference type="EMBL" id="JBHFEH010000043">
    <property type="protein sequence ID" value="KAL2050707.1"/>
    <property type="molecule type" value="Genomic_DNA"/>
</dbReference>
<name>A0ABR4AYG9_9LECA</name>
<feature type="transmembrane region" description="Helical" evidence="8">
    <location>
        <begin position="21"/>
        <end position="42"/>
    </location>
</feature>
<feature type="transmembrane region" description="Helical" evidence="8">
    <location>
        <begin position="48"/>
        <end position="67"/>
    </location>
</feature>
<dbReference type="Pfam" id="PF05832">
    <property type="entry name" value="DUF846"/>
    <property type="match status" value="1"/>
</dbReference>
<keyword evidence="5 8" id="KW-0812">Transmembrane</keyword>
<dbReference type="PANTHER" id="PTHR13019:SF7">
    <property type="entry name" value="GOLGI APPARATUS MEMBRANE PROTEIN TVP23"/>
    <property type="match status" value="1"/>
</dbReference>
<sequence length="194" mass="22065">MDDQARQPRQGDLSWRLSSHPITLLFFLGFRISSLFMYLFGIWLLSKNFVLCFIIVMLLLAADFYYLKNIAGRRLVGLRWWNEVDTSTGDSHWVFESQDRSGEGGQNATDKRFFWLALYVQPALWVGLAVFAIVKFEFIWLSLVAIALVLTITNTVAFSRCDKFSQASNLASSAMYSGGLARSIAGGMFSRLFR</sequence>
<keyword evidence="10" id="KW-1185">Reference proteome</keyword>
<evidence type="ECO:0000313" key="9">
    <source>
        <dbReference type="EMBL" id="KAL2050707.1"/>
    </source>
</evidence>
<organism evidence="9 10">
    <name type="scientific">Lepraria finkii</name>
    <dbReference type="NCBI Taxonomy" id="1340010"/>
    <lineage>
        <taxon>Eukaryota</taxon>
        <taxon>Fungi</taxon>
        <taxon>Dikarya</taxon>
        <taxon>Ascomycota</taxon>
        <taxon>Pezizomycotina</taxon>
        <taxon>Lecanoromycetes</taxon>
        <taxon>OSLEUM clade</taxon>
        <taxon>Lecanoromycetidae</taxon>
        <taxon>Lecanorales</taxon>
        <taxon>Lecanorineae</taxon>
        <taxon>Stereocaulaceae</taxon>
        <taxon>Lepraria</taxon>
    </lineage>
</organism>
<evidence type="ECO:0000256" key="5">
    <source>
        <dbReference type="ARBA" id="ARBA00022692"/>
    </source>
</evidence>
<keyword evidence="6 8" id="KW-1133">Transmembrane helix</keyword>
<gene>
    <name evidence="9" type="ORF">ABVK25_008944</name>
</gene>
<accession>A0ABR4AYG9</accession>
<comment type="caution">
    <text evidence="9">The sequence shown here is derived from an EMBL/GenBank/DDBJ whole genome shotgun (WGS) entry which is preliminary data.</text>
</comment>
<feature type="transmembrane region" description="Helical" evidence="8">
    <location>
        <begin position="113"/>
        <end position="133"/>
    </location>
</feature>
<reference evidence="9 10" key="1">
    <citation type="submission" date="2024-09" db="EMBL/GenBank/DDBJ databases">
        <title>Rethinking Asexuality: The Enigmatic Case of Functional Sexual Genes in Lepraria (Stereocaulaceae).</title>
        <authorList>
            <person name="Doellman M."/>
            <person name="Sun Y."/>
            <person name="Barcenas-Pena A."/>
            <person name="Lumbsch H.T."/>
            <person name="Grewe F."/>
        </authorList>
    </citation>
    <scope>NUCLEOTIDE SEQUENCE [LARGE SCALE GENOMIC DNA]</scope>
    <source>
        <strain evidence="9 10">Grewe 0041</strain>
    </source>
</reference>
<evidence type="ECO:0000256" key="6">
    <source>
        <dbReference type="ARBA" id="ARBA00022989"/>
    </source>
</evidence>
<comment type="function">
    <text evidence="1 8">Golgi membrane protein involved in vesicular trafficking.</text>
</comment>
<dbReference type="Proteomes" id="UP001590951">
    <property type="component" value="Unassembled WGS sequence"/>
</dbReference>
<evidence type="ECO:0000256" key="4">
    <source>
        <dbReference type="ARBA" id="ARBA00013603"/>
    </source>
</evidence>
<feature type="transmembrane region" description="Helical" evidence="8">
    <location>
        <begin position="139"/>
        <end position="158"/>
    </location>
</feature>
<comment type="subcellular location">
    <subcellularLocation>
        <location evidence="2 8">Golgi apparatus membrane</location>
        <topology evidence="2 8">Multi-pass membrane protein</topology>
    </subcellularLocation>
</comment>
<evidence type="ECO:0000313" key="10">
    <source>
        <dbReference type="Proteomes" id="UP001590951"/>
    </source>
</evidence>
<evidence type="ECO:0000256" key="3">
    <source>
        <dbReference type="ARBA" id="ARBA00005467"/>
    </source>
</evidence>
<keyword evidence="7 8" id="KW-0472">Membrane</keyword>
<evidence type="ECO:0000256" key="7">
    <source>
        <dbReference type="ARBA" id="ARBA00023136"/>
    </source>
</evidence>
<dbReference type="InterPro" id="IPR008564">
    <property type="entry name" value="TVP23-like"/>
</dbReference>
<protein>
    <recommendedName>
        <fullName evidence="4 8">Golgi apparatus membrane protein TVP23</fullName>
    </recommendedName>
</protein>
<evidence type="ECO:0000256" key="1">
    <source>
        <dbReference type="ARBA" id="ARBA00003246"/>
    </source>
</evidence>
<comment type="similarity">
    <text evidence="3 8">Belongs to the TVP23 family.</text>
</comment>
<proteinExistence type="inferred from homology"/>
<dbReference type="PANTHER" id="PTHR13019">
    <property type="entry name" value="GOLGI APPARATUS MEMBRANE PROTEIN TVP23"/>
    <property type="match status" value="1"/>
</dbReference>
<evidence type="ECO:0000256" key="2">
    <source>
        <dbReference type="ARBA" id="ARBA00004653"/>
    </source>
</evidence>
<evidence type="ECO:0000256" key="8">
    <source>
        <dbReference type="RuleBase" id="RU361206"/>
    </source>
</evidence>